<feature type="signal peptide" evidence="1">
    <location>
        <begin position="1"/>
        <end position="19"/>
    </location>
</feature>
<dbReference type="STRING" id="149040.A0A194XHN4"/>
<keyword evidence="3" id="KW-1185">Reference proteome</keyword>
<keyword evidence="1" id="KW-0732">Signal</keyword>
<protein>
    <submittedName>
        <fullName evidence="2">Uncharacterized protein</fullName>
    </submittedName>
</protein>
<evidence type="ECO:0000313" key="3">
    <source>
        <dbReference type="Proteomes" id="UP000070700"/>
    </source>
</evidence>
<proteinExistence type="predicted"/>
<dbReference type="GeneID" id="28822648"/>
<dbReference type="KEGG" id="psco:LY89DRAFT_666584"/>
<organism evidence="2 3">
    <name type="scientific">Mollisia scopiformis</name>
    <name type="common">Conifer needle endophyte fungus</name>
    <name type="synonym">Phialocephala scopiformis</name>
    <dbReference type="NCBI Taxonomy" id="149040"/>
    <lineage>
        <taxon>Eukaryota</taxon>
        <taxon>Fungi</taxon>
        <taxon>Dikarya</taxon>
        <taxon>Ascomycota</taxon>
        <taxon>Pezizomycotina</taxon>
        <taxon>Leotiomycetes</taxon>
        <taxon>Helotiales</taxon>
        <taxon>Mollisiaceae</taxon>
        <taxon>Mollisia</taxon>
    </lineage>
</organism>
<dbReference type="PANTHER" id="PTHR39602:SF2">
    <property type="entry name" value="ACW-9"/>
    <property type="match status" value="1"/>
</dbReference>
<reference evidence="2 3" key="1">
    <citation type="submission" date="2015-10" db="EMBL/GenBank/DDBJ databases">
        <title>Full genome of DAOMC 229536 Phialocephala scopiformis, a fungal endophyte of spruce producing the potent anti-insectan compound rugulosin.</title>
        <authorList>
            <consortium name="DOE Joint Genome Institute"/>
            <person name="Walker A.K."/>
            <person name="Frasz S.L."/>
            <person name="Seifert K.A."/>
            <person name="Miller J.D."/>
            <person name="Mondo S.J."/>
            <person name="Labutti K."/>
            <person name="Lipzen A."/>
            <person name="Dockter R."/>
            <person name="Kennedy M."/>
            <person name="Grigoriev I.V."/>
            <person name="Spatafora J.W."/>
        </authorList>
    </citation>
    <scope>NUCLEOTIDE SEQUENCE [LARGE SCALE GENOMIC DNA]</scope>
    <source>
        <strain evidence="2 3">CBS 120377</strain>
    </source>
</reference>
<evidence type="ECO:0000313" key="2">
    <source>
        <dbReference type="EMBL" id="KUJ19725.1"/>
    </source>
</evidence>
<sequence length="139" mass="15377">MQFKTTLLSLLPFLSTSLAESWSIENFTRDCTNPNICTYFFTINTGSSTQHCTTVDFYTPAGNHSWYDTPCEEDSNYHISWGWDYPGDFTVLTVVDEVRQLEAFFGYNAPNAVNPVASYPNVGPNAVQPTGAKAVAVVA</sequence>
<dbReference type="Proteomes" id="UP000070700">
    <property type="component" value="Unassembled WGS sequence"/>
</dbReference>
<dbReference type="PANTHER" id="PTHR39602">
    <property type="entry name" value="ACW-9"/>
    <property type="match status" value="1"/>
</dbReference>
<accession>A0A194XHN4</accession>
<evidence type="ECO:0000256" key="1">
    <source>
        <dbReference type="SAM" id="SignalP"/>
    </source>
</evidence>
<dbReference type="EMBL" id="KQ947410">
    <property type="protein sequence ID" value="KUJ19725.1"/>
    <property type="molecule type" value="Genomic_DNA"/>
</dbReference>
<dbReference type="InParanoid" id="A0A194XHN4"/>
<dbReference type="AlphaFoldDB" id="A0A194XHN4"/>
<name>A0A194XHN4_MOLSC</name>
<dbReference type="RefSeq" id="XP_018074080.1">
    <property type="nucleotide sequence ID" value="XM_018212922.1"/>
</dbReference>
<feature type="chain" id="PRO_5008268262" evidence="1">
    <location>
        <begin position="20"/>
        <end position="139"/>
    </location>
</feature>
<gene>
    <name evidence="2" type="ORF">LY89DRAFT_666584</name>
</gene>
<dbReference type="OrthoDB" id="3836772at2759"/>